<dbReference type="EMBL" id="LT629779">
    <property type="protein sequence ID" value="SDS60800.1"/>
    <property type="molecule type" value="Genomic_DNA"/>
</dbReference>
<evidence type="ECO:0000313" key="9">
    <source>
        <dbReference type="EMBL" id="SDS60800.1"/>
    </source>
</evidence>
<dbReference type="Gene3D" id="1.10.3720.10">
    <property type="entry name" value="MetI-like"/>
    <property type="match status" value="1"/>
</dbReference>
<reference evidence="10" key="1">
    <citation type="submission" date="2016-10" db="EMBL/GenBank/DDBJ databases">
        <authorList>
            <person name="Varghese N."/>
            <person name="Submissions S."/>
        </authorList>
    </citation>
    <scope>NUCLEOTIDE SEQUENCE [LARGE SCALE GENOMIC DNA]</scope>
    <source>
        <strain evidence="10">IMMIB L-1606</strain>
    </source>
</reference>
<dbReference type="PANTHER" id="PTHR43744:SF8">
    <property type="entry name" value="SN-GLYCEROL-3-PHOSPHATE TRANSPORT SYSTEM PERMEASE PROTEIN UGPE"/>
    <property type="match status" value="1"/>
</dbReference>
<dbReference type="Proteomes" id="UP000198751">
    <property type="component" value="Chromosome I"/>
</dbReference>
<evidence type="ECO:0000256" key="3">
    <source>
        <dbReference type="ARBA" id="ARBA00022475"/>
    </source>
</evidence>
<dbReference type="AlphaFoldDB" id="A0A1H1TKQ3"/>
<keyword evidence="3" id="KW-1003">Cell membrane</keyword>
<evidence type="ECO:0000256" key="6">
    <source>
        <dbReference type="ARBA" id="ARBA00023136"/>
    </source>
</evidence>
<evidence type="ECO:0000256" key="5">
    <source>
        <dbReference type="ARBA" id="ARBA00022989"/>
    </source>
</evidence>
<proteinExistence type="inferred from homology"/>
<keyword evidence="6 7" id="KW-0472">Membrane</keyword>
<dbReference type="InterPro" id="IPR035906">
    <property type="entry name" value="MetI-like_sf"/>
</dbReference>
<keyword evidence="2 7" id="KW-0813">Transport</keyword>
<dbReference type="PANTHER" id="PTHR43744">
    <property type="entry name" value="ABC TRANSPORTER PERMEASE PROTEIN MG189-RELATED-RELATED"/>
    <property type="match status" value="1"/>
</dbReference>
<feature type="transmembrane region" description="Helical" evidence="7">
    <location>
        <begin position="145"/>
        <end position="167"/>
    </location>
</feature>
<evidence type="ECO:0000259" key="8">
    <source>
        <dbReference type="PROSITE" id="PS50928"/>
    </source>
</evidence>
<name>A0A1H1TKQ3_9MICC</name>
<gene>
    <name evidence="9" type="ORF">SAMN04489743_0435</name>
</gene>
<dbReference type="Pfam" id="PF00528">
    <property type="entry name" value="BPD_transp_1"/>
    <property type="match status" value="1"/>
</dbReference>
<dbReference type="RefSeq" id="WP_091717167.1">
    <property type="nucleotide sequence ID" value="NZ_LT629779.1"/>
</dbReference>
<evidence type="ECO:0000313" key="10">
    <source>
        <dbReference type="Proteomes" id="UP000198751"/>
    </source>
</evidence>
<dbReference type="InterPro" id="IPR000515">
    <property type="entry name" value="MetI-like"/>
</dbReference>
<evidence type="ECO:0000256" key="4">
    <source>
        <dbReference type="ARBA" id="ARBA00022692"/>
    </source>
</evidence>
<comment type="subcellular location">
    <subcellularLocation>
        <location evidence="1 7">Cell membrane</location>
        <topology evidence="1 7">Multi-pass membrane protein</topology>
    </subcellularLocation>
</comment>
<dbReference type="SUPFAM" id="SSF161098">
    <property type="entry name" value="MetI-like"/>
    <property type="match status" value="1"/>
</dbReference>
<keyword evidence="4 7" id="KW-0812">Transmembrane</keyword>
<dbReference type="CDD" id="cd06261">
    <property type="entry name" value="TM_PBP2"/>
    <property type="match status" value="1"/>
</dbReference>
<feature type="transmembrane region" description="Helical" evidence="7">
    <location>
        <begin position="246"/>
        <end position="267"/>
    </location>
</feature>
<accession>A0A1H1TKQ3</accession>
<dbReference type="GO" id="GO:0055085">
    <property type="term" value="P:transmembrane transport"/>
    <property type="evidence" value="ECO:0007669"/>
    <property type="project" value="InterPro"/>
</dbReference>
<feature type="domain" description="ABC transmembrane type-1" evidence="8">
    <location>
        <begin position="76"/>
        <end position="267"/>
    </location>
</feature>
<dbReference type="OrthoDB" id="9794684at2"/>
<keyword evidence="5 7" id="KW-1133">Transmembrane helix</keyword>
<feature type="transmembrane region" description="Helical" evidence="7">
    <location>
        <begin position="112"/>
        <end position="133"/>
    </location>
</feature>
<feature type="transmembrane region" description="Helical" evidence="7">
    <location>
        <begin position="75"/>
        <end position="100"/>
    </location>
</feature>
<evidence type="ECO:0000256" key="2">
    <source>
        <dbReference type="ARBA" id="ARBA00022448"/>
    </source>
</evidence>
<evidence type="ECO:0000256" key="1">
    <source>
        <dbReference type="ARBA" id="ARBA00004651"/>
    </source>
</evidence>
<dbReference type="GO" id="GO:0005886">
    <property type="term" value="C:plasma membrane"/>
    <property type="evidence" value="ECO:0007669"/>
    <property type="project" value="UniProtKB-SubCell"/>
</dbReference>
<feature type="transmembrane region" description="Helical" evidence="7">
    <location>
        <begin position="12"/>
        <end position="36"/>
    </location>
</feature>
<keyword evidence="10" id="KW-1185">Reference proteome</keyword>
<protein>
    <submittedName>
        <fullName evidence="9">Carbohydrate ABC transporter membrane protein 2, CUT1 family</fullName>
    </submittedName>
</protein>
<comment type="similarity">
    <text evidence="7">Belongs to the binding-protein-dependent transport system permease family.</text>
</comment>
<evidence type="ECO:0000256" key="7">
    <source>
        <dbReference type="RuleBase" id="RU363032"/>
    </source>
</evidence>
<feature type="transmembrane region" description="Helical" evidence="7">
    <location>
        <begin position="201"/>
        <end position="226"/>
    </location>
</feature>
<organism evidence="9 10">
    <name type="scientific">Pseudarthrobacter equi</name>
    <dbReference type="NCBI Taxonomy" id="728066"/>
    <lineage>
        <taxon>Bacteria</taxon>
        <taxon>Bacillati</taxon>
        <taxon>Actinomycetota</taxon>
        <taxon>Actinomycetes</taxon>
        <taxon>Micrococcales</taxon>
        <taxon>Micrococcaceae</taxon>
        <taxon>Pseudarthrobacter</taxon>
    </lineage>
</organism>
<dbReference type="PROSITE" id="PS50928">
    <property type="entry name" value="ABC_TM1"/>
    <property type="match status" value="1"/>
</dbReference>
<sequence>MTKKRLTPAGTAAQITAVVWSVLAALPFLLIILLGFKSNTDIFTNPLGVVNAEWNPTNFLDAWTGPSGGRGFSTYLLNSAVVAVVAITFSLLLGALTAYFATLTPTRVRVAIIRAFLVATTLPLIMLLLPYYSAFSTLNLLSSPWALGVVYVALCLPTCVLILHGFYMGFPGELREAAALDGLGITATFTRIVLPLSKGPIVAVGMVNGFFVWGETQLAIVLLQTPSSRTIPVGLLDFQGQFSNNTGAMFAGLTLATIPLVIIYLIFNKSIAKGVALGGVSR</sequence>